<dbReference type="OrthoDB" id="675241at2"/>
<accession>A0A0C1L815</accession>
<evidence type="ECO:0000313" key="1">
    <source>
        <dbReference type="EMBL" id="KIC96307.1"/>
    </source>
</evidence>
<proteinExistence type="predicted"/>
<dbReference type="STRING" id="1349421.OI18_00660"/>
<evidence type="ECO:0000313" key="2">
    <source>
        <dbReference type="Proteomes" id="UP000031408"/>
    </source>
</evidence>
<comment type="caution">
    <text evidence="1">The sequence shown here is derived from an EMBL/GenBank/DDBJ whole genome shotgun (WGS) entry which is preliminary data.</text>
</comment>
<dbReference type="RefSeq" id="WP_039136136.1">
    <property type="nucleotide sequence ID" value="NZ_JSVC01000001.1"/>
</dbReference>
<sequence length="86" mass="9636">MKRQQRIEALSFELNIEGKPLEVTAKPYMAANQQPRFRVSYNGSPVHIFGYNEDLKKVIVMDSASADIHPKIENAIGQALTHKLAA</sequence>
<protein>
    <submittedName>
        <fullName evidence="1">Uncharacterized protein</fullName>
    </submittedName>
</protein>
<gene>
    <name evidence="1" type="ORF">OI18_00660</name>
</gene>
<reference evidence="1 2" key="1">
    <citation type="submission" date="2014-11" db="EMBL/GenBank/DDBJ databases">
        <title>Genome sequence of Flavihumibacter solisilvae 3-3.</title>
        <authorList>
            <person name="Zhou G."/>
            <person name="Li M."/>
            <person name="Wang G."/>
        </authorList>
    </citation>
    <scope>NUCLEOTIDE SEQUENCE [LARGE SCALE GENOMIC DNA]</scope>
    <source>
        <strain evidence="1 2">3-3</strain>
    </source>
</reference>
<dbReference type="Proteomes" id="UP000031408">
    <property type="component" value="Unassembled WGS sequence"/>
</dbReference>
<organism evidence="1 2">
    <name type="scientific">Flavihumibacter solisilvae</name>
    <dbReference type="NCBI Taxonomy" id="1349421"/>
    <lineage>
        <taxon>Bacteria</taxon>
        <taxon>Pseudomonadati</taxon>
        <taxon>Bacteroidota</taxon>
        <taxon>Chitinophagia</taxon>
        <taxon>Chitinophagales</taxon>
        <taxon>Chitinophagaceae</taxon>
        <taxon>Flavihumibacter</taxon>
    </lineage>
</organism>
<keyword evidence="2" id="KW-1185">Reference proteome</keyword>
<name>A0A0C1L815_9BACT</name>
<dbReference type="EMBL" id="JSVC01000001">
    <property type="protein sequence ID" value="KIC96307.1"/>
    <property type="molecule type" value="Genomic_DNA"/>
</dbReference>
<dbReference type="AlphaFoldDB" id="A0A0C1L815"/>